<sequence>MQAATASLPSGEPDMSGAIRPLHAVRAANSLERLRRAYPPRPPDRPGPPAP</sequence>
<name>A0A810N5P7_9ACTN</name>
<evidence type="ECO:0000256" key="1">
    <source>
        <dbReference type="SAM" id="MobiDB-lite"/>
    </source>
</evidence>
<accession>A0A810N5P7</accession>
<feature type="region of interest" description="Disordered" evidence="1">
    <location>
        <begin position="1"/>
        <end position="51"/>
    </location>
</feature>
<evidence type="ECO:0000313" key="3">
    <source>
        <dbReference type="Proteomes" id="UP000680866"/>
    </source>
</evidence>
<dbReference type="EMBL" id="AP023359">
    <property type="protein sequence ID" value="BCJ67509.1"/>
    <property type="molecule type" value="Genomic_DNA"/>
</dbReference>
<keyword evidence="3" id="KW-1185">Reference proteome</keyword>
<reference evidence="2" key="1">
    <citation type="submission" date="2020-08" db="EMBL/GenBank/DDBJ databases">
        <title>Whole genome shotgun sequence of Polymorphospora rubra NBRC 101157.</title>
        <authorList>
            <person name="Komaki H."/>
            <person name="Tamura T."/>
        </authorList>
    </citation>
    <scope>NUCLEOTIDE SEQUENCE</scope>
    <source>
        <strain evidence="2">NBRC 101157</strain>
    </source>
</reference>
<gene>
    <name evidence="2" type="ORF">Prubr_45300</name>
</gene>
<dbReference type="KEGG" id="pry:Prubr_45300"/>
<organism evidence="2 3">
    <name type="scientific">Polymorphospora rubra</name>
    <dbReference type="NCBI Taxonomy" id="338584"/>
    <lineage>
        <taxon>Bacteria</taxon>
        <taxon>Bacillati</taxon>
        <taxon>Actinomycetota</taxon>
        <taxon>Actinomycetes</taxon>
        <taxon>Micromonosporales</taxon>
        <taxon>Micromonosporaceae</taxon>
        <taxon>Polymorphospora</taxon>
    </lineage>
</organism>
<evidence type="ECO:0000313" key="2">
    <source>
        <dbReference type="EMBL" id="BCJ67509.1"/>
    </source>
</evidence>
<proteinExistence type="predicted"/>
<feature type="compositionally biased region" description="Pro residues" evidence="1">
    <location>
        <begin position="39"/>
        <end position="51"/>
    </location>
</feature>
<protein>
    <submittedName>
        <fullName evidence="2">Uncharacterized protein</fullName>
    </submittedName>
</protein>
<dbReference type="Proteomes" id="UP000680866">
    <property type="component" value="Chromosome"/>
</dbReference>
<dbReference type="AlphaFoldDB" id="A0A810N5P7"/>